<dbReference type="PROSITE" id="PS50878">
    <property type="entry name" value="RT_POL"/>
    <property type="match status" value="1"/>
</dbReference>
<feature type="domain" description="Reverse transcriptase" evidence="1">
    <location>
        <begin position="1"/>
        <end position="158"/>
    </location>
</feature>
<sequence length="207" mass="22817">MNHGTLLRAAKAKRAPPILLYLLASFYSRTSSFILDTEVRCQRGSRQGDDLSPLLFNCASSEALFYSDRQLSFDLAGTTVDSLAYADDLVLFVESPLRLQQRLDGLANGLSLAGMVLNSAKCAFFYVQALGKEKSAFLRPCEVSIVGRLPFSYLGKVTVGHRPILAAILDELSKAPLKTQQRVSLLKRHLLPKVLHELVQGAVHRNT</sequence>
<evidence type="ECO:0000313" key="2">
    <source>
        <dbReference type="EMBL" id="VDL88247.1"/>
    </source>
</evidence>
<evidence type="ECO:0000259" key="1">
    <source>
        <dbReference type="PROSITE" id="PS50878"/>
    </source>
</evidence>
<dbReference type="OrthoDB" id="6275644at2759"/>
<dbReference type="InterPro" id="IPR000477">
    <property type="entry name" value="RT_dom"/>
</dbReference>
<keyword evidence="3" id="KW-1185">Reference proteome</keyword>
<proteinExistence type="predicted"/>
<accession>A0A183SCB4</accession>
<dbReference type="EMBL" id="UYSU01008444">
    <property type="protein sequence ID" value="VDL88247.1"/>
    <property type="molecule type" value="Genomic_DNA"/>
</dbReference>
<dbReference type="WBParaSite" id="SSLN_0000193001-mRNA-1">
    <property type="protein sequence ID" value="SSLN_0000193001-mRNA-1"/>
    <property type="gene ID" value="SSLN_0000193001"/>
</dbReference>
<organism evidence="4">
    <name type="scientific">Schistocephalus solidus</name>
    <name type="common">Tapeworm</name>
    <dbReference type="NCBI Taxonomy" id="70667"/>
    <lineage>
        <taxon>Eukaryota</taxon>
        <taxon>Metazoa</taxon>
        <taxon>Spiralia</taxon>
        <taxon>Lophotrochozoa</taxon>
        <taxon>Platyhelminthes</taxon>
        <taxon>Cestoda</taxon>
        <taxon>Eucestoda</taxon>
        <taxon>Diphyllobothriidea</taxon>
        <taxon>Diphyllobothriidae</taxon>
        <taxon>Schistocephalus</taxon>
    </lineage>
</organism>
<dbReference type="Proteomes" id="UP000275846">
    <property type="component" value="Unassembled WGS sequence"/>
</dbReference>
<dbReference type="AlphaFoldDB" id="A0A183SCB4"/>
<name>A0A183SCB4_SCHSO</name>
<evidence type="ECO:0000313" key="3">
    <source>
        <dbReference type="Proteomes" id="UP000275846"/>
    </source>
</evidence>
<gene>
    <name evidence="2" type="ORF">SSLN_LOCUS1862</name>
</gene>
<evidence type="ECO:0000313" key="4">
    <source>
        <dbReference type="WBParaSite" id="SSLN_0000193001-mRNA-1"/>
    </source>
</evidence>
<protein>
    <submittedName>
        <fullName evidence="4">Reverse transcriptase domain-containing protein</fullName>
    </submittedName>
</protein>
<dbReference type="SUPFAM" id="SSF56672">
    <property type="entry name" value="DNA/RNA polymerases"/>
    <property type="match status" value="1"/>
</dbReference>
<dbReference type="PANTHER" id="PTHR47027">
    <property type="entry name" value="REVERSE TRANSCRIPTASE DOMAIN-CONTAINING PROTEIN"/>
    <property type="match status" value="1"/>
</dbReference>
<reference evidence="2 3" key="2">
    <citation type="submission" date="2018-11" db="EMBL/GenBank/DDBJ databases">
        <authorList>
            <consortium name="Pathogen Informatics"/>
        </authorList>
    </citation>
    <scope>NUCLEOTIDE SEQUENCE [LARGE SCALE GENOMIC DNA]</scope>
    <source>
        <strain evidence="2 3">NST_G2</strain>
    </source>
</reference>
<dbReference type="InterPro" id="IPR043502">
    <property type="entry name" value="DNA/RNA_pol_sf"/>
</dbReference>
<dbReference type="PANTHER" id="PTHR47027:SF20">
    <property type="entry name" value="REVERSE TRANSCRIPTASE-LIKE PROTEIN WITH RNA-DIRECTED DNA POLYMERASE DOMAIN"/>
    <property type="match status" value="1"/>
</dbReference>
<dbReference type="Pfam" id="PF00078">
    <property type="entry name" value="RVT_1"/>
    <property type="match status" value="1"/>
</dbReference>
<reference evidence="4" key="1">
    <citation type="submission" date="2016-06" db="UniProtKB">
        <authorList>
            <consortium name="WormBaseParasite"/>
        </authorList>
    </citation>
    <scope>IDENTIFICATION</scope>
</reference>